<evidence type="ECO:0000313" key="8">
    <source>
        <dbReference type="EMBL" id="QHC02303.1"/>
    </source>
</evidence>
<dbReference type="PANTHER" id="PTHR23517">
    <property type="entry name" value="RESISTANCE PROTEIN MDTM, PUTATIVE-RELATED-RELATED"/>
    <property type="match status" value="1"/>
</dbReference>
<dbReference type="KEGG" id="eke:EK0264_06110"/>
<feature type="transmembrane region" description="Helical" evidence="7">
    <location>
        <begin position="216"/>
        <end position="237"/>
    </location>
</feature>
<organism evidence="8 9">
    <name type="scientific">Epidermidibacterium keratini</name>
    <dbReference type="NCBI Taxonomy" id="1891644"/>
    <lineage>
        <taxon>Bacteria</taxon>
        <taxon>Bacillati</taxon>
        <taxon>Actinomycetota</taxon>
        <taxon>Actinomycetes</taxon>
        <taxon>Sporichthyales</taxon>
        <taxon>Sporichthyaceae</taxon>
        <taxon>Epidermidibacterium</taxon>
    </lineage>
</organism>
<keyword evidence="4 7" id="KW-0812">Transmembrane</keyword>
<evidence type="ECO:0000256" key="1">
    <source>
        <dbReference type="ARBA" id="ARBA00004651"/>
    </source>
</evidence>
<evidence type="ECO:0000313" key="9">
    <source>
        <dbReference type="Proteomes" id="UP000463857"/>
    </source>
</evidence>
<evidence type="ECO:0000256" key="7">
    <source>
        <dbReference type="SAM" id="Phobius"/>
    </source>
</evidence>
<feature type="transmembrane region" description="Helical" evidence="7">
    <location>
        <begin position="372"/>
        <end position="390"/>
    </location>
</feature>
<feature type="transmembrane region" description="Helical" evidence="7">
    <location>
        <begin position="111"/>
        <end position="130"/>
    </location>
</feature>
<keyword evidence="5 7" id="KW-1133">Transmembrane helix</keyword>
<dbReference type="OrthoDB" id="3177957at2"/>
<evidence type="ECO:0000256" key="6">
    <source>
        <dbReference type="ARBA" id="ARBA00023136"/>
    </source>
</evidence>
<sequence>MAIGADETRTRSALPFAGTFAAAALLYIATNSASALYPLYQDIYSLRPFAITTIYAVYVGTLIPALIFTGSLAHVIGLRAVMATAWFLAAGGAAVFAAAQDPVMLYAARLLQGASVGLATGALAAALVALDRDHDPRRASVGSTLAISVGSGLGPIIGGVFVDFLPMPDRLVFIVLSVLLAVCGLGFLMLPRRLGITGIRWQPRLPRIPAENRAPFLRACSNAFLIWAVTAIFLALVPSYFHEATGNTSIILSSATAGLMLISAGIAQLSLQRVDSLGAQRWGLAVVCLGLGLLVVGGILGSAVLILLSPIIAGAGQGVAFLGGTREVNEMSATRPDHASVFAAFAVSAYCGSGIPIIGVGLLGNAVGTTDAVLAFAIAIVILSAAWLLTSRRLTSGRPPTST</sequence>
<reference evidence="8 9" key="1">
    <citation type="journal article" date="2018" name="Int. J. Syst. Evol. Microbiol.">
        <title>Epidermidibacterium keratini gen. nov., sp. nov., a member of the family Sporichthyaceae, isolated from keratin epidermis.</title>
        <authorList>
            <person name="Lee D.G."/>
            <person name="Trujillo M.E."/>
            <person name="Kang S."/>
            <person name="Nam J.J."/>
            <person name="Kim Y.J."/>
        </authorList>
    </citation>
    <scope>NUCLEOTIDE SEQUENCE [LARGE SCALE GENOMIC DNA]</scope>
    <source>
        <strain evidence="8 9">EPI-7</strain>
    </source>
</reference>
<comment type="subcellular location">
    <subcellularLocation>
        <location evidence="1">Cell membrane</location>
        <topology evidence="1">Multi-pass membrane protein</topology>
    </subcellularLocation>
</comment>
<feature type="transmembrane region" description="Helical" evidence="7">
    <location>
        <begin position="80"/>
        <end position="99"/>
    </location>
</feature>
<dbReference type="GO" id="GO:0005886">
    <property type="term" value="C:plasma membrane"/>
    <property type="evidence" value="ECO:0007669"/>
    <property type="project" value="UniProtKB-SubCell"/>
</dbReference>
<keyword evidence="3" id="KW-1003">Cell membrane</keyword>
<feature type="transmembrane region" description="Helical" evidence="7">
    <location>
        <begin position="171"/>
        <end position="190"/>
    </location>
</feature>
<name>A0A7L4YTI8_9ACTN</name>
<dbReference type="Gene3D" id="1.20.1250.20">
    <property type="entry name" value="MFS general substrate transporter like domains"/>
    <property type="match status" value="1"/>
</dbReference>
<feature type="transmembrane region" description="Helical" evidence="7">
    <location>
        <begin position="12"/>
        <end position="29"/>
    </location>
</feature>
<dbReference type="InterPro" id="IPR011701">
    <property type="entry name" value="MFS"/>
</dbReference>
<dbReference type="SUPFAM" id="SSF103473">
    <property type="entry name" value="MFS general substrate transporter"/>
    <property type="match status" value="1"/>
</dbReference>
<evidence type="ECO:0000256" key="3">
    <source>
        <dbReference type="ARBA" id="ARBA00022475"/>
    </source>
</evidence>
<dbReference type="PANTHER" id="PTHR23517:SF13">
    <property type="entry name" value="MAJOR FACILITATOR SUPERFAMILY MFS_1"/>
    <property type="match status" value="1"/>
</dbReference>
<evidence type="ECO:0000256" key="2">
    <source>
        <dbReference type="ARBA" id="ARBA00022448"/>
    </source>
</evidence>
<dbReference type="AlphaFoldDB" id="A0A7L4YTI8"/>
<feature type="transmembrane region" description="Helical" evidence="7">
    <location>
        <begin position="142"/>
        <end position="165"/>
    </location>
</feature>
<keyword evidence="2" id="KW-0813">Transport</keyword>
<feature type="transmembrane region" description="Helical" evidence="7">
    <location>
        <begin position="283"/>
        <end position="305"/>
    </location>
</feature>
<dbReference type="GO" id="GO:0022857">
    <property type="term" value="F:transmembrane transporter activity"/>
    <property type="evidence" value="ECO:0007669"/>
    <property type="project" value="InterPro"/>
</dbReference>
<feature type="transmembrane region" description="Helical" evidence="7">
    <location>
        <begin position="341"/>
        <end position="366"/>
    </location>
</feature>
<dbReference type="EMBL" id="CP047156">
    <property type="protein sequence ID" value="QHC02303.1"/>
    <property type="molecule type" value="Genomic_DNA"/>
</dbReference>
<evidence type="ECO:0000256" key="4">
    <source>
        <dbReference type="ARBA" id="ARBA00022692"/>
    </source>
</evidence>
<dbReference type="InParanoid" id="A0A7L4YTI8"/>
<evidence type="ECO:0000256" key="5">
    <source>
        <dbReference type="ARBA" id="ARBA00022989"/>
    </source>
</evidence>
<gene>
    <name evidence="8" type="ORF">EK0264_06110</name>
</gene>
<dbReference type="Pfam" id="PF07690">
    <property type="entry name" value="MFS_1"/>
    <property type="match status" value="1"/>
</dbReference>
<proteinExistence type="predicted"/>
<feature type="transmembrane region" description="Helical" evidence="7">
    <location>
        <begin position="249"/>
        <end position="271"/>
    </location>
</feature>
<accession>A0A7L4YTI8</accession>
<protein>
    <submittedName>
        <fullName evidence="8">MFS transporter</fullName>
    </submittedName>
</protein>
<dbReference type="Proteomes" id="UP000463857">
    <property type="component" value="Chromosome"/>
</dbReference>
<feature type="transmembrane region" description="Helical" evidence="7">
    <location>
        <begin position="49"/>
        <end position="68"/>
    </location>
</feature>
<keyword evidence="9" id="KW-1185">Reference proteome</keyword>
<dbReference type="InterPro" id="IPR050171">
    <property type="entry name" value="MFS_Transporters"/>
</dbReference>
<keyword evidence="6 7" id="KW-0472">Membrane</keyword>
<dbReference type="InterPro" id="IPR036259">
    <property type="entry name" value="MFS_trans_sf"/>
</dbReference>